<feature type="signal peptide" evidence="1">
    <location>
        <begin position="1"/>
        <end position="18"/>
    </location>
</feature>
<dbReference type="AlphaFoldDB" id="E4RS16"/>
<evidence type="ECO:0000256" key="1">
    <source>
        <dbReference type="SAM" id="SignalP"/>
    </source>
</evidence>
<accession>E4RS16</accession>
<protein>
    <recommendedName>
        <fullName evidence="4">Adhesin domain-containing protein</fullName>
    </recommendedName>
</protein>
<dbReference type="KEGG" id="lby:Lbys_0036"/>
<dbReference type="Proteomes" id="UP000007435">
    <property type="component" value="Chromosome"/>
</dbReference>
<gene>
    <name evidence="2" type="ordered locus">Lbys_0036</name>
</gene>
<evidence type="ECO:0000313" key="3">
    <source>
        <dbReference type="Proteomes" id="UP000007435"/>
    </source>
</evidence>
<dbReference type="OrthoDB" id="1117657at2"/>
<feature type="chain" id="PRO_5003186891" description="Adhesin domain-containing protein" evidence="1">
    <location>
        <begin position="19"/>
        <end position="333"/>
    </location>
</feature>
<organism evidence="2 3">
    <name type="scientific">Leadbetterella byssophila (strain DSM 17132 / JCM 16389 / KACC 11308 / NBRC 106382 / 4M15)</name>
    <dbReference type="NCBI Taxonomy" id="649349"/>
    <lineage>
        <taxon>Bacteria</taxon>
        <taxon>Pseudomonadati</taxon>
        <taxon>Bacteroidota</taxon>
        <taxon>Cytophagia</taxon>
        <taxon>Cytophagales</taxon>
        <taxon>Leadbetterellaceae</taxon>
        <taxon>Leadbetterella</taxon>
    </lineage>
</organism>
<dbReference type="EMBL" id="CP002305">
    <property type="protein sequence ID" value="ADQ15832.1"/>
    <property type="molecule type" value="Genomic_DNA"/>
</dbReference>
<evidence type="ECO:0008006" key="4">
    <source>
        <dbReference type="Google" id="ProtNLM"/>
    </source>
</evidence>
<sequence>MKKWLTVLCMGIVFSLSAEDKTWVEKTKTLVFTYDSKDVDRIDVTNKFGNVKVVHWNKNSVKVNVNIRANAVSNTLTEKYLDNIQIKKEVKNKVLILQTHMSEFAQNLDKKNSYCTVDYLIYMPENTQLRIENFFGDISLPESFAPLTISLQHGKLDVPVVNNAESQLNIKFGKAVISELVGASINSANSTVDIQLLKDADIKFERGVLTAQDVENIKGQIKYAKSYFNNLNQMIELDVAYTTDLRLGNLNKNLKQLKINTTYSDIQLADFNGLLNVITTNGQVYLGQGVQAKKLTSTPSPAKNVQVYKALIGKESDKVVIINANHSNVKVKN</sequence>
<proteinExistence type="predicted"/>
<dbReference type="STRING" id="649349.Lbys_0036"/>
<name>E4RS16_LEAB4</name>
<reference evidence="2 3" key="2">
    <citation type="journal article" date="2011" name="Stand. Genomic Sci.">
        <title>Complete genome sequence of Leadbetterella byssophila type strain (4M15).</title>
        <authorList>
            <person name="Abt B."/>
            <person name="Teshima H."/>
            <person name="Lucas S."/>
            <person name="Lapidus A."/>
            <person name="Del Rio T.G."/>
            <person name="Nolan M."/>
            <person name="Tice H."/>
            <person name="Cheng J.F."/>
            <person name="Pitluck S."/>
            <person name="Liolios K."/>
            <person name="Pagani I."/>
            <person name="Ivanova N."/>
            <person name="Mavromatis K."/>
            <person name="Pati A."/>
            <person name="Tapia R."/>
            <person name="Han C."/>
            <person name="Goodwin L."/>
            <person name="Chen A."/>
            <person name="Palaniappan K."/>
            <person name="Land M."/>
            <person name="Hauser L."/>
            <person name="Chang Y.J."/>
            <person name="Jeffries C.D."/>
            <person name="Rohde M."/>
            <person name="Goker M."/>
            <person name="Tindall B.J."/>
            <person name="Detter J.C."/>
            <person name="Woyke T."/>
            <person name="Bristow J."/>
            <person name="Eisen J.A."/>
            <person name="Markowitz V."/>
            <person name="Hugenholtz P."/>
            <person name="Klenk H.P."/>
            <person name="Kyrpides N.C."/>
        </authorList>
    </citation>
    <scope>NUCLEOTIDE SEQUENCE [LARGE SCALE GENOMIC DNA]</scope>
    <source>
        <strain evidence="3">DSM 17132 / JCM 16389 / KACC 11308 / NBRC 106382 / 4M15</strain>
    </source>
</reference>
<evidence type="ECO:0000313" key="2">
    <source>
        <dbReference type="EMBL" id="ADQ15832.1"/>
    </source>
</evidence>
<keyword evidence="1" id="KW-0732">Signal</keyword>
<keyword evidence="3" id="KW-1185">Reference proteome</keyword>
<reference key="1">
    <citation type="submission" date="2010-11" db="EMBL/GenBank/DDBJ databases">
        <title>The complete genome of Leadbetterella byssophila DSM 17132.</title>
        <authorList>
            <consortium name="US DOE Joint Genome Institute (JGI-PGF)"/>
            <person name="Lucas S."/>
            <person name="Copeland A."/>
            <person name="Lapidus A."/>
            <person name="Glavina del Rio T."/>
            <person name="Dalin E."/>
            <person name="Tice H."/>
            <person name="Bruce D."/>
            <person name="Goodwin L."/>
            <person name="Pitluck S."/>
            <person name="Kyrpides N."/>
            <person name="Mavromatis K."/>
            <person name="Ivanova N."/>
            <person name="Teshima H."/>
            <person name="Brettin T."/>
            <person name="Detter J.C."/>
            <person name="Han C."/>
            <person name="Tapia R."/>
            <person name="Land M."/>
            <person name="Hauser L."/>
            <person name="Markowitz V."/>
            <person name="Cheng J.-F."/>
            <person name="Hugenholtz P."/>
            <person name="Woyke T."/>
            <person name="Wu D."/>
            <person name="Tindall B."/>
            <person name="Pomrenke H.G."/>
            <person name="Brambilla E."/>
            <person name="Klenk H.-P."/>
            <person name="Eisen J.A."/>
        </authorList>
    </citation>
    <scope>NUCLEOTIDE SEQUENCE [LARGE SCALE GENOMIC DNA]</scope>
    <source>
        <strain>DSM 17132</strain>
    </source>
</reference>
<dbReference type="HOGENOM" id="CLU_049151_1_0_10"/>
<dbReference type="RefSeq" id="WP_013406890.1">
    <property type="nucleotide sequence ID" value="NC_014655.1"/>
</dbReference>
<dbReference type="eggNOG" id="COG3595">
    <property type="taxonomic scope" value="Bacteria"/>
</dbReference>